<dbReference type="GO" id="GO:0032760">
    <property type="term" value="P:positive regulation of tumor necrosis factor production"/>
    <property type="evidence" value="ECO:0007669"/>
    <property type="project" value="TreeGrafter"/>
</dbReference>
<dbReference type="CTD" id="114609"/>
<dbReference type="InParanoid" id="A0A2I4CTR5"/>
<dbReference type="OrthoDB" id="9424455at2759"/>
<protein>
    <submittedName>
        <fullName evidence="3">Toll/interleukin-1 receptor domain-containing adapter protein</fullName>
    </submittedName>
</protein>
<feature type="domain" description="TIR" evidence="1">
    <location>
        <begin position="23"/>
        <end position="161"/>
    </location>
</feature>
<evidence type="ECO:0000259" key="1">
    <source>
        <dbReference type="PROSITE" id="PS50104"/>
    </source>
</evidence>
<dbReference type="Pfam" id="PF13676">
    <property type="entry name" value="TIR_2"/>
    <property type="match status" value="1"/>
</dbReference>
<dbReference type="AlphaFoldDB" id="A0A2I4CTR5"/>
<evidence type="ECO:0000313" key="2">
    <source>
        <dbReference type="Proteomes" id="UP000192220"/>
    </source>
</evidence>
<dbReference type="GO" id="GO:0005886">
    <property type="term" value="C:plasma membrane"/>
    <property type="evidence" value="ECO:0007669"/>
    <property type="project" value="TreeGrafter"/>
</dbReference>
<dbReference type="SUPFAM" id="SSF52200">
    <property type="entry name" value="Toll/Interleukin receptor TIR domain"/>
    <property type="match status" value="1"/>
</dbReference>
<dbReference type="RefSeq" id="XP_013883376.1">
    <property type="nucleotide sequence ID" value="XM_014027922.1"/>
</dbReference>
<reference evidence="3" key="1">
    <citation type="submission" date="2025-08" db="UniProtKB">
        <authorList>
            <consortium name="RefSeq"/>
        </authorList>
    </citation>
    <scope>IDENTIFICATION</scope>
    <source>
        <strain evidence="3">Quisiro</strain>
        <tissue evidence="3">Liver</tissue>
    </source>
</reference>
<dbReference type="PROSITE" id="PS50104">
    <property type="entry name" value="TIR"/>
    <property type="match status" value="1"/>
</dbReference>
<dbReference type="GO" id="GO:0035662">
    <property type="term" value="F:Toll-like receptor 4 binding"/>
    <property type="evidence" value="ECO:0007669"/>
    <property type="project" value="TreeGrafter"/>
</dbReference>
<sequence>MRTTVFIPQRLNDVLNSELRWRRKYDVFVCHSFDPTDTEEAKRLVLFLEEAPRSLRCFLWERDTCPSGAIPTEFCQALENSHLRALLITPSFVQDDWCMYMMHQALSEAPMSNRVIPMLQNLSHSQYPQELKFYYYIDLSKNPDQGFSLVNKTVHKILESLIQNEMKLRSLSNGSSCGYDGRDSTQ</sequence>
<dbReference type="Gene3D" id="3.40.50.10140">
    <property type="entry name" value="Toll/interleukin-1 receptor homology (TIR) domain"/>
    <property type="match status" value="1"/>
</dbReference>
<dbReference type="STRING" id="52670.A0A2I4CTR5"/>
<dbReference type="GO" id="GO:2000343">
    <property type="term" value="P:positive regulation of chemokine (C-X-C motif) ligand 2 production"/>
    <property type="evidence" value="ECO:0007669"/>
    <property type="project" value="TreeGrafter"/>
</dbReference>
<accession>A0A2I4CTR5</accession>
<organism evidence="2 3">
    <name type="scientific">Austrofundulus limnaeus</name>
    <name type="common">Annual killifish</name>
    <dbReference type="NCBI Taxonomy" id="52670"/>
    <lineage>
        <taxon>Eukaryota</taxon>
        <taxon>Metazoa</taxon>
        <taxon>Chordata</taxon>
        <taxon>Craniata</taxon>
        <taxon>Vertebrata</taxon>
        <taxon>Euteleostomi</taxon>
        <taxon>Actinopterygii</taxon>
        <taxon>Neopterygii</taxon>
        <taxon>Teleostei</taxon>
        <taxon>Neoteleostei</taxon>
        <taxon>Acanthomorphata</taxon>
        <taxon>Ovalentaria</taxon>
        <taxon>Atherinomorphae</taxon>
        <taxon>Cyprinodontiformes</taxon>
        <taxon>Rivulidae</taxon>
        <taxon>Austrofundulus</taxon>
    </lineage>
</organism>
<dbReference type="KEGG" id="alim:106531962"/>
<dbReference type="GO" id="GO:0005737">
    <property type="term" value="C:cytoplasm"/>
    <property type="evidence" value="ECO:0007669"/>
    <property type="project" value="TreeGrafter"/>
</dbReference>
<gene>
    <name evidence="3" type="primary">tirap</name>
</gene>
<dbReference type="InterPro" id="IPR017279">
    <property type="entry name" value="Tol-interleuk_rcpt_adapt_Tirap"/>
</dbReference>
<dbReference type="GO" id="GO:0043123">
    <property type="term" value="P:positive regulation of canonical NF-kappaB signal transduction"/>
    <property type="evidence" value="ECO:0007669"/>
    <property type="project" value="TreeGrafter"/>
</dbReference>
<dbReference type="SMART" id="SM00255">
    <property type="entry name" value="TIR"/>
    <property type="match status" value="1"/>
</dbReference>
<proteinExistence type="predicted"/>
<dbReference type="InterPro" id="IPR000157">
    <property type="entry name" value="TIR_dom"/>
</dbReference>
<keyword evidence="2" id="KW-1185">Reference proteome</keyword>
<dbReference type="InterPro" id="IPR035897">
    <property type="entry name" value="Toll_tir_struct_dom_sf"/>
</dbReference>
<dbReference type="PANTHER" id="PTHR22662">
    <property type="entry name" value="TIRAP"/>
    <property type="match status" value="1"/>
</dbReference>
<name>A0A2I4CTR5_AUSLI</name>
<dbReference type="GO" id="GO:0034142">
    <property type="term" value="P:toll-like receptor 4 signaling pathway"/>
    <property type="evidence" value="ECO:0007669"/>
    <property type="project" value="TreeGrafter"/>
</dbReference>
<dbReference type="PANTHER" id="PTHR22662:SF0">
    <property type="entry name" value="TOLL_INTERLEUKIN-1 RECEPTOR DOMAIN-CONTAINING ADAPTER PROTEIN"/>
    <property type="match status" value="1"/>
</dbReference>
<dbReference type="GeneID" id="106531962"/>
<keyword evidence="3" id="KW-0675">Receptor</keyword>
<evidence type="ECO:0000313" key="3">
    <source>
        <dbReference type="RefSeq" id="XP_013883376.1"/>
    </source>
</evidence>
<dbReference type="Proteomes" id="UP000192220">
    <property type="component" value="Unplaced"/>
</dbReference>
<dbReference type="GO" id="GO:0035663">
    <property type="term" value="F:Toll-like receptor 2 binding"/>
    <property type="evidence" value="ECO:0007669"/>
    <property type="project" value="TreeGrafter"/>
</dbReference>